<organism evidence="1 2">
    <name type="scientific">Haematococcus lacustris</name>
    <name type="common">Green alga</name>
    <name type="synonym">Haematococcus pluvialis</name>
    <dbReference type="NCBI Taxonomy" id="44745"/>
    <lineage>
        <taxon>Eukaryota</taxon>
        <taxon>Viridiplantae</taxon>
        <taxon>Chlorophyta</taxon>
        <taxon>core chlorophytes</taxon>
        <taxon>Chlorophyceae</taxon>
        <taxon>CS clade</taxon>
        <taxon>Chlamydomonadales</taxon>
        <taxon>Haematococcaceae</taxon>
        <taxon>Haematococcus</taxon>
    </lineage>
</organism>
<evidence type="ECO:0000313" key="2">
    <source>
        <dbReference type="Proteomes" id="UP000485058"/>
    </source>
</evidence>
<reference evidence="1 2" key="1">
    <citation type="submission" date="2020-02" db="EMBL/GenBank/DDBJ databases">
        <title>Draft genome sequence of Haematococcus lacustris strain NIES-144.</title>
        <authorList>
            <person name="Morimoto D."/>
            <person name="Nakagawa S."/>
            <person name="Yoshida T."/>
            <person name="Sawayama S."/>
        </authorList>
    </citation>
    <scope>NUCLEOTIDE SEQUENCE [LARGE SCALE GENOMIC DNA]</scope>
    <source>
        <strain evidence="1 2">NIES-144</strain>
    </source>
</reference>
<gene>
    <name evidence="1" type="ORF">HaLaN_26315</name>
</gene>
<dbReference type="EMBL" id="BLLF01003672">
    <property type="protein sequence ID" value="GFH27921.1"/>
    <property type="molecule type" value="Genomic_DNA"/>
</dbReference>
<proteinExistence type="predicted"/>
<evidence type="ECO:0000313" key="1">
    <source>
        <dbReference type="EMBL" id="GFH27921.1"/>
    </source>
</evidence>
<feature type="non-terminal residue" evidence="1">
    <location>
        <position position="1"/>
    </location>
</feature>
<dbReference type="AlphaFoldDB" id="A0A6A0A5Z3"/>
<keyword evidence="2" id="KW-1185">Reference proteome</keyword>
<dbReference type="Proteomes" id="UP000485058">
    <property type="component" value="Unassembled WGS sequence"/>
</dbReference>
<feature type="non-terminal residue" evidence="1">
    <location>
        <position position="138"/>
    </location>
</feature>
<name>A0A6A0A5Z3_HAELA</name>
<comment type="caution">
    <text evidence="1">The sequence shown here is derived from an EMBL/GenBank/DDBJ whole genome shotgun (WGS) entry which is preliminary data.</text>
</comment>
<accession>A0A6A0A5Z3</accession>
<protein>
    <submittedName>
        <fullName evidence="1">Uncharacterized protein</fullName>
    </submittedName>
</protein>
<sequence>QSVAVSGAFPVTGKIYSLYPAVLFGPITGDGRNITFSNCFSGNTDWDSFLELNQAPSAADLYYCGGTVNWSVDFNNQANPICPFGSALSRLTQTLTTGVTYWLPSGNARITMSCCNHQQRGQPKHHTTMAPALAVEVC</sequence>